<protein>
    <submittedName>
        <fullName evidence="2">Uncharacterized protein</fullName>
    </submittedName>
</protein>
<dbReference type="EMBL" id="LN733615">
    <property type="protein sequence ID" value="CEP17148.1"/>
    <property type="molecule type" value="Genomic_DNA"/>
</dbReference>
<reference evidence="2 3" key="1">
    <citation type="submission" date="2014-09" db="EMBL/GenBank/DDBJ databases">
        <authorList>
            <person name="Ellenberger Sabrina"/>
        </authorList>
    </citation>
    <scope>NUCLEOTIDE SEQUENCE [LARGE SCALE GENOMIC DNA]</scope>
    <source>
        <strain evidence="2 3">CBS 412.66</strain>
    </source>
</reference>
<proteinExistence type="predicted"/>
<evidence type="ECO:0000313" key="2">
    <source>
        <dbReference type="EMBL" id="CEP17148.1"/>
    </source>
</evidence>
<evidence type="ECO:0000313" key="3">
    <source>
        <dbReference type="Proteomes" id="UP000054107"/>
    </source>
</evidence>
<feature type="region of interest" description="Disordered" evidence="1">
    <location>
        <begin position="140"/>
        <end position="178"/>
    </location>
</feature>
<dbReference type="OrthoDB" id="2402731at2759"/>
<evidence type="ECO:0000256" key="1">
    <source>
        <dbReference type="SAM" id="MobiDB-lite"/>
    </source>
</evidence>
<name>A0A0B7NP57_9FUNG</name>
<organism evidence="2 3">
    <name type="scientific">Parasitella parasitica</name>
    <dbReference type="NCBI Taxonomy" id="35722"/>
    <lineage>
        <taxon>Eukaryota</taxon>
        <taxon>Fungi</taxon>
        <taxon>Fungi incertae sedis</taxon>
        <taxon>Mucoromycota</taxon>
        <taxon>Mucoromycotina</taxon>
        <taxon>Mucoromycetes</taxon>
        <taxon>Mucorales</taxon>
        <taxon>Mucorineae</taxon>
        <taxon>Mucoraceae</taxon>
        <taxon>Parasitella</taxon>
    </lineage>
</organism>
<sequence length="178" mass="20219">MLASSFMPSSLTPMSSTLSNSDRSFIEFTRCLYKAKTVVLELQEFSRTVGPTLCLPPFAQKQTTDEFLKHVNHYLGDSFRKFSNMCRVLLIVLAKLELNQPVRRERIDSFRQEVLNEWKKADKVRQDLLLLVQDTYQVSKLPSPQSNESISDCGEEDEEDEEPGSETSIEPTSSDGSS</sequence>
<dbReference type="Proteomes" id="UP000054107">
    <property type="component" value="Unassembled WGS sequence"/>
</dbReference>
<dbReference type="AlphaFoldDB" id="A0A0B7NP57"/>
<accession>A0A0B7NP57</accession>
<feature type="compositionally biased region" description="Acidic residues" evidence="1">
    <location>
        <begin position="153"/>
        <end position="164"/>
    </location>
</feature>
<gene>
    <name evidence="2" type="primary">PARPA_11441.1 scaffold 44122</name>
</gene>
<keyword evidence="3" id="KW-1185">Reference proteome</keyword>